<dbReference type="EC" id="2.1.1.37" evidence="8"/>
<feature type="active site" evidence="6">
    <location>
        <position position="82"/>
    </location>
</feature>
<evidence type="ECO:0000256" key="8">
    <source>
        <dbReference type="RuleBase" id="RU000417"/>
    </source>
</evidence>
<comment type="similarity">
    <text evidence="6 7">Belongs to the class I-like SAM-binding methyltransferase superfamily. C5-methyltransferase family.</text>
</comment>
<dbReference type="GO" id="GO:0003886">
    <property type="term" value="F:DNA (cytosine-5-)-methyltransferase activity"/>
    <property type="evidence" value="ECO:0007669"/>
    <property type="project" value="UniProtKB-EC"/>
</dbReference>
<protein>
    <recommendedName>
        <fullName evidence="8">Cytosine-specific methyltransferase</fullName>
        <ecNumber evidence="8">2.1.1.37</ecNumber>
    </recommendedName>
</protein>
<dbReference type="SUPFAM" id="SSF53335">
    <property type="entry name" value="S-adenosyl-L-methionine-dependent methyltransferases"/>
    <property type="match status" value="1"/>
</dbReference>
<dbReference type="AlphaFoldDB" id="A0AAT9G8G3"/>
<dbReference type="PROSITE" id="PS00094">
    <property type="entry name" value="C5_MTASE_1"/>
    <property type="match status" value="1"/>
</dbReference>
<evidence type="ECO:0000256" key="6">
    <source>
        <dbReference type="PROSITE-ProRule" id="PRU01016"/>
    </source>
</evidence>
<organism evidence="9">
    <name type="scientific">Candidatus Tisiphia endosymbiont of Sergentomyia squamirostris</name>
    <dbReference type="NCBI Taxonomy" id="3113639"/>
    <lineage>
        <taxon>Bacteria</taxon>
        <taxon>Pseudomonadati</taxon>
        <taxon>Pseudomonadota</taxon>
        <taxon>Alphaproteobacteria</taxon>
        <taxon>Rickettsiales</taxon>
        <taxon>Rickettsiaceae</taxon>
        <taxon>Rickettsieae</taxon>
        <taxon>Candidatus Tisiphia</taxon>
    </lineage>
</organism>
<dbReference type="PROSITE" id="PS51679">
    <property type="entry name" value="SAM_MT_C5"/>
    <property type="match status" value="1"/>
</dbReference>
<keyword evidence="4" id="KW-0680">Restriction system</keyword>
<gene>
    <name evidence="9" type="ORF">DMENIID0002_07790</name>
</gene>
<dbReference type="PANTHER" id="PTHR46098:SF1">
    <property type="entry name" value="TRNA (CYTOSINE(38)-C(5))-METHYLTRANSFERASE"/>
    <property type="match status" value="1"/>
</dbReference>
<keyword evidence="3 6" id="KW-0949">S-adenosyl-L-methionine</keyword>
<dbReference type="CDD" id="cd00315">
    <property type="entry name" value="Cyt_C5_DNA_methylase"/>
    <property type="match status" value="1"/>
</dbReference>
<dbReference type="Gene3D" id="3.40.50.150">
    <property type="entry name" value="Vaccinia Virus protein VP39"/>
    <property type="match status" value="1"/>
</dbReference>
<evidence type="ECO:0000256" key="1">
    <source>
        <dbReference type="ARBA" id="ARBA00022603"/>
    </source>
</evidence>
<proteinExistence type="inferred from homology"/>
<dbReference type="PRINTS" id="PR00105">
    <property type="entry name" value="C5METTRFRASE"/>
</dbReference>
<dbReference type="InterPro" id="IPR029063">
    <property type="entry name" value="SAM-dependent_MTases_sf"/>
</dbReference>
<evidence type="ECO:0000256" key="5">
    <source>
        <dbReference type="ARBA" id="ARBA00047422"/>
    </source>
</evidence>
<evidence type="ECO:0000256" key="7">
    <source>
        <dbReference type="RuleBase" id="RU000416"/>
    </source>
</evidence>
<evidence type="ECO:0000256" key="4">
    <source>
        <dbReference type="ARBA" id="ARBA00022747"/>
    </source>
</evidence>
<sequence length="422" mass="47802">MSKNNLRFIDLFAGIGGTRIGFEDACSQQGFSTLCVFSSEIKAHAIQAYKTNFHDKEIAGDIQKIAEHKIPNFDYLLAGFPCQPFSSAGKRKGFLDDRGSLFFDIIRILKAKKPIGFLLENVDGLVNHDNGKTFNEIIKTLKNLGYNISWSILNAADFGVPQNRKRVYIVGHLKKKIQLTNFDKKSRCIQDILEENIPLYDTKFSKLLLENYTIEQLTGKSIKDKRGGNDNIHSWDINLKGQISKEQKALMNILLKKRRMKKWATLKGIVWMDGMPLTVSEIETFYQHPKLQGLLDDLTKKGYLKLEHPKNIFIKNGGIRVREYDTTKEKGYNIVAGKLSFPISKIIDPKGYVPTIVATEIGKLAIPVGNGIRGFTVREGLRLSGYPETYSLDKLDYYKAFDLIGNTVMPPVIKEIVVRMLS</sequence>
<comment type="catalytic activity">
    <reaction evidence="5 8">
        <text>a 2'-deoxycytidine in DNA + S-adenosyl-L-methionine = a 5-methyl-2'-deoxycytidine in DNA + S-adenosyl-L-homocysteine + H(+)</text>
        <dbReference type="Rhea" id="RHEA:13681"/>
        <dbReference type="Rhea" id="RHEA-COMP:11369"/>
        <dbReference type="Rhea" id="RHEA-COMP:11370"/>
        <dbReference type="ChEBI" id="CHEBI:15378"/>
        <dbReference type="ChEBI" id="CHEBI:57856"/>
        <dbReference type="ChEBI" id="CHEBI:59789"/>
        <dbReference type="ChEBI" id="CHEBI:85452"/>
        <dbReference type="ChEBI" id="CHEBI:85454"/>
        <dbReference type="EC" id="2.1.1.37"/>
    </reaction>
</comment>
<dbReference type="InterPro" id="IPR018117">
    <property type="entry name" value="C5_DNA_meth_AS"/>
</dbReference>
<evidence type="ECO:0000256" key="3">
    <source>
        <dbReference type="ARBA" id="ARBA00022691"/>
    </source>
</evidence>
<dbReference type="GO" id="GO:0032259">
    <property type="term" value="P:methylation"/>
    <property type="evidence" value="ECO:0007669"/>
    <property type="project" value="UniProtKB-KW"/>
</dbReference>
<name>A0AAT9G8G3_9RICK</name>
<dbReference type="GO" id="GO:0009307">
    <property type="term" value="P:DNA restriction-modification system"/>
    <property type="evidence" value="ECO:0007669"/>
    <property type="project" value="UniProtKB-KW"/>
</dbReference>
<evidence type="ECO:0000313" key="9">
    <source>
        <dbReference type="EMBL" id="BFD46133.1"/>
    </source>
</evidence>
<dbReference type="InterPro" id="IPR001525">
    <property type="entry name" value="C5_MeTfrase"/>
</dbReference>
<keyword evidence="2 6" id="KW-0808">Transferase</keyword>
<keyword evidence="1 6" id="KW-0489">Methyltransferase</keyword>
<dbReference type="REBASE" id="965138">
    <property type="entry name" value="M.RenrisORF7790P"/>
</dbReference>
<accession>A0AAT9G8G3</accession>
<reference evidence="9" key="1">
    <citation type="submission" date="2024-01" db="EMBL/GenBank/DDBJ databases">
        <title>Sequencing the genomes of a sandfly, Sergentomyia squamirostris, and its two endosymbionts.</title>
        <authorList>
            <person name="Itokawa K."/>
            <person name="Sanjoba C."/>
        </authorList>
    </citation>
    <scope>NUCLEOTIDE SEQUENCE</scope>
    <source>
        <strain evidence="9">RiSSQ</strain>
    </source>
</reference>
<dbReference type="EMBL" id="AP029170">
    <property type="protein sequence ID" value="BFD46133.1"/>
    <property type="molecule type" value="Genomic_DNA"/>
</dbReference>
<evidence type="ECO:0000256" key="2">
    <source>
        <dbReference type="ARBA" id="ARBA00022679"/>
    </source>
</evidence>
<dbReference type="NCBIfam" id="TIGR00675">
    <property type="entry name" value="dcm"/>
    <property type="match status" value="1"/>
</dbReference>
<dbReference type="InterPro" id="IPR050750">
    <property type="entry name" value="C5-MTase"/>
</dbReference>
<dbReference type="PANTHER" id="PTHR46098">
    <property type="entry name" value="TRNA (CYTOSINE(38)-C(5))-METHYLTRANSFERASE"/>
    <property type="match status" value="1"/>
</dbReference>
<dbReference type="Pfam" id="PF00145">
    <property type="entry name" value="DNA_methylase"/>
    <property type="match status" value="1"/>
</dbReference>